<feature type="compositionally biased region" description="Low complexity" evidence="1">
    <location>
        <begin position="81"/>
        <end position="106"/>
    </location>
</feature>
<evidence type="ECO:0000259" key="2">
    <source>
        <dbReference type="Pfam" id="PF05678"/>
    </source>
</evidence>
<dbReference type="GO" id="GO:0005634">
    <property type="term" value="C:nucleus"/>
    <property type="evidence" value="ECO:0007669"/>
    <property type="project" value="TreeGrafter"/>
</dbReference>
<dbReference type="Gramene" id="OB10G15810.1">
    <property type="protein sequence ID" value="OB10G15810.1"/>
    <property type="gene ID" value="OB10G15810"/>
</dbReference>
<reference evidence="3" key="1">
    <citation type="journal article" date="2013" name="Nat. Commun.">
        <title>Whole-genome sequencing of Oryza brachyantha reveals mechanisms underlying Oryza genome evolution.</title>
        <authorList>
            <person name="Chen J."/>
            <person name="Huang Q."/>
            <person name="Gao D."/>
            <person name="Wang J."/>
            <person name="Lang Y."/>
            <person name="Liu T."/>
            <person name="Li B."/>
            <person name="Bai Z."/>
            <person name="Luis Goicoechea J."/>
            <person name="Liang C."/>
            <person name="Chen C."/>
            <person name="Zhang W."/>
            <person name="Sun S."/>
            <person name="Liao Y."/>
            <person name="Zhang X."/>
            <person name="Yang L."/>
            <person name="Song C."/>
            <person name="Wang M."/>
            <person name="Shi J."/>
            <person name="Liu G."/>
            <person name="Liu J."/>
            <person name="Zhou H."/>
            <person name="Zhou W."/>
            <person name="Yu Q."/>
            <person name="An N."/>
            <person name="Chen Y."/>
            <person name="Cai Q."/>
            <person name="Wang B."/>
            <person name="Liu B."/>
            <person name="Min J."/>
            <person name="Huang Y."/>
            <person name="Wu H."/>
            <person name="Li Z."/>
            <person name="Zhang Y."/>
            <person name="Yin Y."/>
            <person name="Song W."/>
            <person name="Jiang J."/>
            <person name="Jackson S.A."/>
            <person name="Wing R.A."/>
            <person name="Wang J."/>
            <person name="Chen M."/>
        </authorList>
    </citation>
    <scope>NUCLEOTIDE SEQUENCE [LARGE SCALE GENOMIC DNA]</scope>
    <source>
        <strain evidence="3">cv. IRGC 101232</strain>
    </source>
</reference>
<dbReference type="InterPro" id="IPR039607">
    <property type="entry name" value="VQ_8/17/18/20/21/25"/>
</dbReference>
<dbReference type="PANTHER" id="PTHR33143">
    <property type="entry name" value="F16F4.1 PROTEIN-RELATED"/>
    <property type="match status" value="1"/>
</dbReference>
<keyword evidence="4" id="KW-1185">Reference proteome</keyword>
<dbReference type="Pfam" id="PF05678">
    <property type="entry name" value="VQ"/>
    <property type="match status" value="1"/>
</dbReference>
<protein>
    <recommendedName>
        <fullName evidence="2">VQ domain-containing protein</fullName>
    </recommendedName>
</protein>
<dbReference type="HOGENOM" id="CLU_1621541_0_0_1"/>
<evidence type="ECO:0000256" key="1">
    <source>
        <dbReference type="SAM" id="MobiDB-lite"/>
    </source>
</evidence>
<reference evidence="3" key="2">
    <citation type="submission" date="2013-04" db="UniProtKB">
        <authorList>
            <consortium name="EnsemblPlants"/>
        </authorList>
    </citation>
    <scope>IDENTIFICATION</scope>
</reference>
<dbReference type="InterPro" id="IPR008889">
    <property type="entry name" value="VQ"/>
</dbReference>
<proteinExistence type="predicted"/>
<dbReference type="EnsemblPlants" id="OB10G15810.1">
    <property type="protein sequence ID" value="OB10G15810.1"/>
    <property type="gene ID" value="OB10G15810"/>
</dbReference>
<name>J3N233_ORYBR</name>
<accession>J3N233</accession>
<feature type="region of interest" description="Disordered" evidence="1">
    <location>
        <begin position="52"/>
        <end position="127"/>
    </location>
</feature>
<dbReference type="AlphaFoldDB" id="J3N233"/>
<dbReference type="Proteomes" id="UP000006038">
    <property type="component" value="Chromosome 10"/>
</dbReference>
<dbReference type="PANTHER" id="PTHR33143:SF1">
    <property type="entry name" value="OS04G0417600 PROTEIN"/>
    <property type="match status" value="1"/>
</dbReference>
<feature type="domain" description="VQ" evidence="2">
    <location>
        <begin position="140"/>
        <end position="159"/>
    </location>
</feature>
<organism evidence="3">
    <name type="scientific">Oryza brachyantha</name>
    <name type="common">malo sina</name>
    <dbReference type="NCBI Taxonomy" id="4533"/>
    <lineage>
        <taxon>Eukaryota</taxon>
        <taxon>Viridiplantae</taxon>
        <taxon>Streptophyta</taxon>
        <taxon>Embryophyta</taxon>
        <taxon>Tracheophyta</taxon>
        <taxon>Spermatophyta</taxon>
        <taxon>Magnoliopsida</taxon>
        <taxon>Liliopsida</taxon>
        <taxon>Poales</taxon>
        <taxon>Poaceae</taxon>
        <taxon>BOP clade</taxon>
        <taxon>Oryzoideae</taxon>
        <taxon>Oryzeae</taxon>
        <taxon>Oryzinae</taxon>
        <taxon>Oryza</taxon>
    </lineage>
</organism>
<sequence length="164" mass="17266">MACARHAYGSGRLCPGCWRAAAAVREVGATFLRPKTRPKLLLSAPSSFLLSPVGAPPAPRPAAPSLADEARRRPTPPPSRLLPTLSPTNPAAAASSTSSGAGPSQAHVHQMLAGQGQARREQLVGQQQQPPWAPVIIYDASPKIIHAKPNKFMALVQHLRISNG</sequence>
<evidence type="ECO:0000313" key="4">
    <source>
        <dbReference type="Proteomes" id="UP000006038"/>
    </source>
</evidence>
<evidence type="ECO:0000313" key="3">
    <source>
        <dbReference type="EnsemblPlants" id="OB10G15810.1"/>
    </source>
</evidence>